<evidence type="ECO:0000313" key="4">
    <source>
        <dbReference type="Proteomes" id="UP000887578"/>
    </source>
</evidence>
<evidence type="ECO:0000259" key="2">
    <source>
        <dbReference type="Pfam" id="PF01757"/>
    </source>
</evidence>
<feature type="transmembrane region" description="Helical" evidence="1">
    <location>
        <begin position="164"/>
        <end position="185"/>
    </location>
</feature>
<dbReference type="Pfam" id="PF19040">
    <property type="entry name" value="SGNH"/>
    <property type="match status" value="1"/>
</dbReference>
<dbReference type="InterPro" id="IPR043968">
    <property type="entry name" value="SGNH"/>
</dbReference>
<accession>A0A914PSX1</accession>
<protein>
    <submittedName>
        <fullName evidence="5">Acyltransferase</fullName>
    </submittedName>
</protein>
<feature type="transmembrane region" description="Helical" evidence="1">
    <location>
        <begin position="295"/>
        <end position="319"/>
    </location>
</feature>
<evidence type="ECO:0000313" key="5">
    <source>
        <dbReference type="WBParaSite" id="PDA_v2.g1793.t1"/>
    </source>
</evidence>
<keyword evidence="1" id="KW-1133">Transmembrane helix</keyword>
<dbReference type="Proteomes" id="UP000887578">
    <property type="component" value="Unplaced"/>
</dbReference>
<organism evidence="4 5">
    <name type="scientific">Panagrolaimus davidi</name>
    <dbReference type="NCBI Taxonomy" id="227884"/>
    <lineage>
        <taxon>Eukaryota</taxon>
        <taxon>Metazoa</taxon>
        <taxon>Ecdysozoa</taxon>
        <taxon>Nematoda</taxon>
        <taxon>Chromadorea</taxon>
        <taxon>Rhabditida</taxon>
        <taxon>Tylenchina</taxon>
        <taxon>Panagrolaimomorpha</taxon>
        <taxon>Panagrolaimoidea</taxon>
        <taxon>Panagrolaimidae</taxon>
        <taxon>Panagrolaimus</taxon>
    </lineage>
</organism>
<dbReference type="InterPro" id="IPR050879">
    <property type="entry name" value="Acyltransferase_3"/>
</dbReference>
<dbReference type="PANTHER" id="PTHR23028:SF53">
    <property type="entry name" value="ACYL_TRANSF_3 DOMAIN-CONTAINING PROTEIN"/>
    <property type="match status" value="1"/>
</dbReference>
<dbReference type="AlphaFoldDB" id="A0A914PSX1"/>
<proteinExistence type="predicted"/>
<evidence type="ECO:0000259" key="3">
    <source>
        <dbReference type="Pfam" id="PF19040"/>
    </source>
</evidence>
<name>A0A914PSX1_9BILA</name>
<reference evidence="5" key="1">
    <citation type="submission" date="2022-11" db="UniProtKB">
        <authorList>
            <consortium name="WormBaseParasite"/>
        </authorList>
    </citation>
    <scope>IDENTIFICATION</scope>
</reference>
<dbReference type="GO" id="GO:0016747">
    <property type="term" value="F:acyltransferase activity, transferring groups other than amino-acyl groups"/>
    <property type="evidence" value="ECO:0007669"/>
    <property type="project" value="InterPro"/>
</dbReference>
<dbReference type="GO" id="GO:0000271">
    <property type="term" value="P:polysaccharide biosynthetic process"/>
    <property type="evidence" value="ECO:0007669"/>
    <property type="project" value="TreeGrafter"/>
</dbReference>
<feature type="transmembrane region" description="Helical" evidence="1">
    <location>
        <begin position="238"/>
        <end position="259"/>
    </location>
</feature>
<keyword evidence="1" id="KW-0812">Transmembrane</keyword>
<feature type="domain" description="Acyltransferase 3" evidence="2">
    <location>
        <begin position="6"/>
        <end position="345"/>
    </location>
</feature>
<feature type="domain" description="SGNH" evidence="3">
    <location>
        <begin position="461"/>
        <end position="669"/>
    </location>
</feature>
<feature type="transmembrane region" description="Helical" evidence="1">
    <location>
        <begin position="32"/>
        <end position="52"/>
    </location>
</feature>
<feature type="transmembrane region" description="Helical" evidence="1">
    <location>
        <begin position="265"/>
        <end position="283"/>
    </location>
</feature>
<feature type="transmembrane region" description="Helical" evidence="1">
    <location>
        <begin position="205"/>
        <end position="226"/>
    </location>
</feature>
<feature type="transmembrane region" description="Helical" evidence="1">
    <location>
        <begin position="9"/>
        <end position="26"/>
    </location>
</feature>
<feature type="transmembrane region" description="Helical" evidence="1">
    <location>
        <begin position="365"/>
        <end position="384"/>
    </location>
</feature>
<evidence type="ECO:0000256" key="1">
    <source>
        <dbReference type="SAM" id="Phobius"/>
    </source>
</evidence>
<dbReference type="Pfam" id="PF01757">
    <property type="entry name" value="Acyl_transf_3"/>
    <property type="match status" value="1"/>
</dbReference>
<feature type="transmembrane region" description="Helical" evidence="1">
    <location>
        <begin position="139"/>
        <end position="157"/>
    </location>
</feature>
<dbReference type="GO" id="GO:0016020">
    <property type="term" value="C:membrane"/>
    <property type="evidence" value="ECO:0007669"/>
    <property type="project" value="TreeGrafter"/>
</dbReference>
<feature type="transmembrane region" description="Helical" evidence="1">
    <location>
        <begin position="73"/>
        <end position="99"/>
    </location>
</feature>
<keyword evidence="4" id="KW-1185">Reference proteome</keyword>
<sequence length="684" mass="78728">MGEKIIELQGLRCIAIISVLLFHIWPETFGNGFLGVDIFFVVSGYIMAMILLSSNSLKETFFTTTLTFYYRRIYRILPLYLLNILATILIVPAVSYTVFYLNFLSQVKSALTFFVNFSMLFENHNYFNNGLTFYWFKHYWSLCVEMQFYAIVPFLLYAGKRLPLIVSLFILWPALIGASVFLIFYKLGTEGESGAYFTFTMLPARIYEFLGGFIAFDAQQFIELYFNNYKILLKFKELFYHFITVNLLALTLLGITLYPVKLIDIYTLPAIVVISSILIASIARTKQKNELKYSILANKFCIFIGDASYSLYICHWIIVTLSKAIFDDNEGNRQIMLLASVLVGVMVHLYVEKPIIKARMKPEEFLPYLIGVYFLIGIVASSSLSGASSEPSDFAKDIFHNKSKLILNSTEWNRFASRINPDISAELGVYANKARCNHYPQSEFAAKYAAVGGIVGTELKGSGNLSVLIIGNSHAECVVPGIELALEGIYSELNLFVTGGITPFEGFRYSGTWFLLNEAVKHYKPDIIYFVFKYLPDLEITTEPIEKDFHTIKIQEMIDFLSNNSKVLFISEMHFEAVRFYSLKFSEMIQHSGWMTGLKFKQRDIEDRRIVSTRRWKVIKCKNCIFMNMLKPYCKDGWCSPVDETRKVPLIWDDNHVTTFGSYLLTPYLKEYLKPMYKILENFN</sequence>
<feature type="transmembrane region" description="Helical" evidence="1">
    <location>
        <begin position="331"/>
        <end position="351"/>
    </location>
</feature>
<dbReference type="PANTHER" id="PTHR23028">
    <property type="entry name" value="ACETYLTRANSFERASE"/>
    <property type="match status" value="1"/>
</dbReference>
<dbReference type="InterPro" id="IPR002656">
    <property type="entry name" value="Acyl_transf_3_dom"/>
</dbReference>
<keyword evidence="1" id="KW-0472">Membrane</keyword>
<dbReference type="WBParaSite" id="PDA_v2.g1793.t1">
    <property type="protein sequence ID" value="PDA_v2.g1793.t1"/>
    <property type="gene ID" value="PDA_v2.g1793"/>
</dbReference>